<dbReference type="EMBL" id="FAOZ01000057">
    <property type="protein sequence ID" value="CUU61129.1"/>
    <property type="molecule type" value="Genomic_DNA"/>
</dbReference>
<name>A0A0S4R0S3_9ACTN</name>
<evidence type="ECO:0000313" key="2">
    <source>
        <dbReference type="Proteomes" id="UP000198802"/>
    </source>
</evidence>
<dbReference type="Proteomes" id="UP000198802">
    <property type="component" value="Unassembled WGS sequence"/>
</dbReference>
<dbReference type="AlphaFoldDB" id="A0A0S4R0S3"/>
<dbReference type="RefSeq" id="WP_091287090.1">
    <property type="nucleotide sequence ID" value="NZ_FAOZ01000057.1"/>
</dbReference>
<keyword evidence="2" id="KW-1185">Reference proteome</keyword>
<sequence length="132" mass="13786">MSAALGPVDPSEVAAQTDALRAGIALLAVVNGAVPLLLTTARPAVGLVVTLDLPFSSLSLREQDEQRLAGMQVLSEVLGRPLVPRAITDYLSLHIDLVLFDVRVALHAVVRDPDVRAAARQVAAPVVPGVEA</sequence>
<proteinExistence type="predicted"/>
<organism evidence="1 2">
    <name type="scientific">Parafrankia irregularis</name>
    <dbReference type="NCBI Taxonomy" id="795642"/>
    <lineage>
        <taxon>Bacteria</taxon>
        <taxon>Bacillati</taxon>
        <taxon>Actinomycetota</taxon>
        <taxon>Actinomycetes</taxon>
        <taxon>Frankiales</taxon>
        <taxon>Frankiaceae</taxon>
        <taxon>Parafrankia</taxon>
    </lineage>
</organism>
<accession>A0A0S4R0S3</accession>
<gene>
    <name evidence="1" type="ORF">Ga0074812_15719</name>
</gene>
<reference evidence="2" key="1">
    <citation type="submission" date="2015-11" db="EMBL/GenBank/DDBJ databases">
        <authorList>
            <person name="Varghese N."/>
        </authorList>
    </citation>
    <scope>NUCLEOTIDE SEQUENCE [LARGE SCALE GENOMIC DNA]</scope>
    <source>
        <strain evidence="2">DSM 45899</strain>
    </source>
</reference>
<protein>
    <submittedName>
        <fullName evidence="1">Uncharacterized protein</fullName>
    </submittedName>
</protein>
<evidence type="ECO:0000313" key="1">
    <source>
        <dbReference type="EMBL" id="CUU61129.1"/>
    </source>
</evidence>